<reference evidence="2 3" key="1">
    <citation type="submission" date="2018-04" db="EMBL/GenBank/DDBJ databases">
        <title>The genome sequence of Caulobacter sp. 744.</title>
        <authorList>
            <person name="Gao J."/>
            <person name="Sun J."/>
        </authorList>
    </citation>
    <scope>NUCLEOTIDE SEQUENCE [LARGE SCALE GENOMIC DNA]</scope>
    <source>
        <strain evidence="2 3">774</strain>
    </source>
</reference>
<dbReference type="Proteomes" id="UP000245073">
    <property type="component" value="Unassembled WGS sequence"/>
</dbReference>
<keyword evidence="3" id="KW-1185">Reference proteome</keyword>
<dbReference type="OrthoDB" id="7570015at2"/>
<evidence type="ECO:0000313" key="2">
    <source>
        <dbReference type="EMBL" id="PVM85931.1"/>
    </source>
</evidence>
<comment type="caution">
    <text evidence="2">The sequence shown here is derived from an EMBL/GenBank/DDBJ whole genome shotgun (WGS) entry which is preliminary data.</text>
</comment>
<accession>A0A2T9JQQ5</accession>
<keyword evidence="1" id="KW-1133">Transmembrane helix</keyword>
<proteinExistence type="predicted"/>
<feature type="transmembrane region" description="Helical" evidence="1">
    <location>
        <begin position="121"/>
        <end position="140"/>
    </location>
</feature>
<sequence length="150" mass="16775">MLDLLWTLRGSVPLASTTANQTVIDRVTALLERQEQQPELAAGGRVTFKVPLLTKRRYFRDATAVFDQGWFRVEHGLDGRVLRYELRGLHSLWRFLLFAGITAVGSFRVGGATRDEIPEMFGMSALGYGAIVLLASARTIRLLREVAQGR</sequence>
<evidence type="ECO:0000313" key="3">
    <source>
        <dbReference type="Proteomes" id="UP000245073"/>
    </source>
</evidence>
<dbReference type="RefSeq" id="WP_109102075.1">
    <property type="nucleotide sequence ID" value="NZ_QDKQ01000057.1"/>
</dbReference>
<keyword evidence="1" id="KW-0472">Membrane</keyword>
<evidence type="ECO:0000256" key="1">
    <source>
        <dbReference type="SAM" id="Phobius"/>
    </source>
</evidence>
<keyword evidence="1" id="KW-0812">Transmembrane</keyword>
<protein>
    <submittedName>
        <fullName evidence="2">Uncharacterized protein</fullName>
    </submittedName>
</protein>
<dbReference type="EMBL" id="QDKQ01000057">
    <property type="protein sequence ID" value="PVM85931.1"/>
    <property type="molecule type" value="Genomic_DNA"/>
</dbReference>
<feature type="transmembrane region" description="Helical" evidence="1">
    <location>
        <begin position="92"/>
        <end position="109"/>
    </location>
</feature>
<organism evidence="2 3">
    <name type="scientific">Caulobacter endophyticus</name>
    <dbReference type="NCBI Taxonomy" id="2172652"/>
    <lineage>
        <taxon>Bacteria</taxon>
        <taxon>Pseudomonadati</taxon>
        <taxon>Pseudomonadota</taxon>
        <taxon>Alphaproteobacteria</taxon>
        <taxon>Caulobacterales</taxon>
        <taxon>Caulobacteraceae</taxon>
        <taxon>Caulobacter</taxon>
    </lineage>
</organism>
<name>A0A2T9JQQ5_9CAUL</name>
<gene>
    <name evidence="2" type="ORF">DDF67_17210</name>
</gene>
<dbReference type="AlphaFoldDB" id="A0A2T9JQQ5"/>